<dbReference type="Proteomes" id="UP001257909">
    <property type="component" value="Unassembled WGS sequence"/>
</dbReference>
<protein>
    <recommendedName>
        <fullName evidence="4">Porin</fullName>
    </recommendedName>
</protein>
<evidence type="ECO:0008006" key="4">
    <source>
        <dbReference type="Google" id="ProtNLM"/>
    </source>
</evidence>
<sequence length="360" mass="40100">MAKLHFFYAATLGASAFLSSPLAAQTIDIDYLKTTNPELYQQLMAVELCRKEPENSSCQAGLPKKNAAIVTEQHTKAEPEAARPPGKWWYDSSYDQDGPDDQWQHAVQVTVDLEEMSGNLDGEQFHVEVDYFSRVNTWTNYLTLIYEKDDVKQSGVVALDKKHYAFNYGGRYDFNQTWFGQGGYIIEQDTSQSLDRQQVVYAGGGIHILDTDKVNLSTMLALGKQHDKFINAEAVGIGSLDYSVAYFVEQLSWHISQSISINQSVSWLHSLESLPDLGPSKTSGGLANPQCISPVVAGSDYCVVGSGSKSKLEFILGLEYQINAYISLLYNFSYEKDNMPWAGVEGTDKSNNLSVRARFQ</sequence>
<evidence type="ECO:0000256" key="1">
    <source>
        <dbReference type="SAM" id="SignalP"/>
    </source>
</evidence>
<dbReference type="InterPro" id="IPR007433">
    <property type="entry name" value="DUF481"/>
</dbReference>
<accession>A0ABU1VVE5</accession>
<feature type="chain" id="PRO_5045056261" description="Porin" evidence="1">
    <location>
        <begin position="25"/>
        <end position="360"/>
    </location>
</feature>
<dbReference type="RefSeq" id="WP_310274444.1">
    <property type="nucleotide sequence ID" value="NZ_JAVDWR010000001.1"/>
</dbReference>
<reference evidence="2 3" key="1">
    <citation type="submission" date="2023-07" db="EMBL/GenBank/DDBJ databases">
        <title>Sorghum-associated microbial communities from plants grown in Nebraska, USA.</title>
        <authorList>
            <person name="Schachtman D."/>
        </authorList>
    </citation>
    <scope>NUCLEOTIDE SEQUENCE [LARGE SCALE GENOMIC DNA]</scope>
    <source>
        <strain evidence="2 3">4138</strain>
    </source>
</reference>
<name>A0ABU1VVE5_9GAMM</name>
<dbReference type="Pfam" id="PF04338">
    <property type="entry name" value="DUF481"/>
    <property type="match status" value="1"/>
</dbReference>
<gene>
    <name evidence="2" type="ORF">J2W69_000611</name>
</gene>
<dbReference type="EMBL" id="JAVDWR010000001">
    <property type="protein sequence ID" value="MDR7119696.1"/>
    <property type="molecule type" value="Genomic_DNA"/>
</dbReference>
<feature type="signal peptide" evidence="1">
    <location>
        <begin position="1"/>
        <end position="24"/>
    </location>
</feature>
<evidence type="ECO:0000313" key="3">
    <source>
        <dbReference type="Proteomes" id="UP001257909"/>
    </source>
</evidence>
<keyword evidence="3" id="KW-1185">Reference proteome</keyword>
<keyword evidence="1" id="KW-0732">Signal</keyword>
<proteinExistence type="predicted"/>
<comment type="caution">
    <text evidence="2">The sequence shown here is derived from an EMBL/GenBank/DDBJ whole genome shotgun (WGS) entry which is preliminary data.</text>
</comment>
<organism evidence="2 3">
    <name type="scientific">Rheinheimera soli</name>
    <dbReference type="NCBI Taxonomy" id="443616"/>
    <lineage>
        <taxon>Bacteria</taxon>
        <taxon>Pseudomonadati</taxon>
        <taxon>Pseudomonadota</taxon>
        <taxon>Gammaproteobacteria</taxon>
        <taxon>Chromatiales</taxon>
        <taxon>Chromatiaceae</taxon>
        <taxon>Rheinheimera</taxon>
    </lineage>
</organism>
<evidence type="ECO:0000313" key="2">
    <source>
        <dbReference type="EMBL" id="MDR7119696.1"/>
    </source>
</evidence>